<dbReference type="Proteomes" id="UP000053424">
    <property type="component" value="Unassembled WGS sequence"/>
</dbReference>
<name>A0A0C3BRH2_HEBCY</name>
<keyword evidence="2" id="KW-0479">Metal-binding</keyword>
<dbReference type="InterPro" id="IPR024779">
    <property type="entry name" value="2OGFeDO_JBP1/TET_oxygenase_dom"/>
</dbReference>
<sequence length="379" mass="42869">MSSDTHLAVLHETSTVATYMRAKFKMLMQNIGATPRQEHSFLPFPEAWSLEYAVEVDLAVSVVARAFSNQDCTIWDADRYSDHISLRNTGISGDIDEFLEYKFKPLQRTRAIQIEPLTVTDRNGQMLLWYLPGLLTMERQAAMLEDLMILERVLKVQKTQLENWRSGPRYFTPVPGGLPVGIANLSPAWFEQAHERKEDMLRVSADLKHPESLQWLEKSKDAFALVGGILSIIHPQLYDLGIAALQKLHDDPAWCKEAKELTRILAIWHSPFSGASVISNRSTPLHRDTGGRAQWLEFLLALGEYEHGRFEVPGLGLTLKYNSGTGLAFSGKIFRHGAECVGNRACIAFYMRDNVLDRLSIPVGTWLNASHYEQMQQAK</sequence>
<dbReference type="Pfam" id="PF12851">
    <property type="entry name" value="Tet_JBP"/>
    <property type="match status" value="1"/>
</dbReference>
<keyword evidence="4" id="KW-0560">Oxidoreductase</keyword>
<reference evidence="7 8" key="1">
    <citation type="submission" date="2014-04" db="EMBL/GenBank/DDBJ databases">
        <authorList>
            <consortium name="DOE Joint Genome Institute"/>
            <person name="Kuo A."/>
            <person name="Gay G."/>
            <person name="Dore J."/>
            <person name="Kohler A."/>
            <person name="Nagy L.G."/>
            <person name="Floudas D."/>
            <person name="Copeland A."/>
            <person name="Barry K.W."/>
            <person name="Cichocki N."/>
            <person name="Veneault-Fourrey C."/>
            <person name="LaButti K."/>
            <person name="Lindquist E.A."/>
            <person name="Lipzen A."/>
            <person name="Lundell T."/>
            <person name="Morin E."/>
            <person name="Murat C."/>
            <person name="Sun H."/>
            <person name="Tunlid A."/>
            <person name="Henrissat B."/>
            <person name="Grigoriev I.V."/>
            <person name="Hibbett D.S."/>
            <person name="Martin F."/>
            <person name="Nordberg H.P."/>
            <person name="Cantor M.N."/>
            <person name="Hua S.X."/>
        </authorList>
    </citation>
    <scope>NUCLEOTIDE SEQUENCE [LARGE SCALE GENOMIC DNA]</scope>
    <source>
        <strain evidence="8">h7</strain>
    </source>
</reference>
<evidence type="ECO:0000256" key="5">
    <source>
        <dbReference type="ARBA" id="ARBA00023004"/>
    </source>
</evidence>
<evidence type="ECO:0000256" key="3">
    <source>
        <dbReference type="ARBA" id="ARBA00022964"/>
    </source>
</evidence>
<keyword evidence="3" id="KW-0223">Dioxygenase</keyword>
<organism evidence="7 8">
    <name type="scientific">Hebeloma cylindrosporum</name>
    <dbReference type="NCBI Taxonomy" id="76867"/>
    <lineage>
        <taxon>Eukaryota</taxon>
        <taxon>Fungi</taxon>
        <taxon>Dikarya</taxon>
        <taxon>Basidiomycota</taxon>
        <taxon>Agaricomycotina</taxon>
        <taxon>Agaricomycetes</taxon>
        <taxon>Agaricomycetidae</taxon>
        <taxon>Agaricales</taxon>
        <taxon>Agaricineae</taxon>
        <taxon>Hymenogastraceae</taxon>
        <taxon>Hebeloma</taxon>
    </lineage>
</organism>
<evidence type="ECO:0000256" key="2">
    <source>
        <dbReference type="ARBA" id="ARBA00022723"/>
    </source>
</evidence>
<keyword evidence="5" id="KW-0408">Iron</keyword>
<dbReference type="Gene3D" id="3.60.130.30">
    <property type="match status" value="1"/>
</dbReference>
<dbReference type="OrthoDB" id="3200752at2759"/>
<gene>
    <name evidence="7" type="ORF">M413DRAFT_144266</name>
</gene>
<dbReference type="EMBL" id="KN831895">
    <property type="protein sequence ID" value="KIM34639.1"/>
    <property type="molecule type" value="Genomic_DNA"/>
</dbReference>
<evidence type="ECO:0000313" key="8">
    <source>
        <dbReference type="Proteomes" id="UP000053424"/>
    </source>
</evidence>
<evidence type="ECO:0000256" key="1">
    <source>
        <dbReference type="ARBA" id="ARBA00001954"/>
    </source>
</evidence>
<protein>
    <recommendedName>
        <fullName evidence="6">2OGFeDO JBP1/TET oxygenase domain-containing protein</fullName>
    </recommendedName>
</protein>
<accession>A0A0C3BRH2</accession>
<feature type="domain" description="2OGFeDO JBP1/TET oxygenase" evidence="6">
    <location>
        <begin position="196"/>
        <end position="352"/>
    </location>
</feature>
<proteinExistence type="predicted"/>
<evidence type="ECO:0000256" key="4">
    <source>
        <dbReference type="ARBA" id="ARBA00023002"/>
    </source>
</evidence>
<evidence type="ECO:0000313" key="7">
    <source>
        <dbReference type="EMBL" id="KIM34639.1"/>
    </source>
</evidence>
<keyword evidence="8" id="KW-1185">Reference proteome</keyword>
<dbReference type="STRING" id="686832.A0A0C3BRH2"/>
<evidence type="ECO:0000259" key="6">
    <source>
        <dbReference type="Pfam" id="PF12851"/>
    </source>
</evidence>
<dbReference type="AlphaFoldDB" id="A0A0C3BRH2"/>
<comment type="cofactor">
    <cofactor evidence="1">
        <name>Fe(2+)</name>
        <dbReference type="ChEBI" id="CHEBI:29033"/>
    </cofactor>
</comment>
<dbReference type="GO" id="GO:0051213">
    <property type="term" value="F:dioxygenase activity"/>
    <property type="evidence" value="ECO:0007669"/>
    <property type="project" value="UniProtKB-KW"/>
</dbReference>
<dbReference type="HOGENOM" id="CLU_039070_4_2_1"/>
<dbReference type="GO" id="GO:0046872">
    <property type="term" value="F:metal ion binding"/>
    <property type="evidence" value="ECO:0007669"/>
    <property type="project" value="UniProtKB-KW"/>
</dbReference>
<reference evidence="8" key="2">
    <citation type="submission" date="2015-01" db="EMBL/GenBank/DDBJ databases">
        <title>Evolutionary Origins and Diversification of the Mycorrhizal Mutualists.</title>
        <authorList>
            <consortium name="DOE Joint Genome Institute"/>
            <consortium name="Mycorrhizal Genomics Consortium"/>
            <person name="Kohler A."/>
            <person name="Kuo A."/>
            <person name="Nagy L.G."/>
            <person name="Floudas D."/>
            <person name="Copeland A."/>
            <person name="Barry K.W."/>
            <person name="Cichocki N."/>
            <person name="Veneault-Fourrey C."/>
            <person name="LaButti K."/>
            <person name="Lindquist E.A."/>
            <person name="Lipzen A."/>
            <person name="Lundell T."/>
            <person name="Morin E."/>
            <person name="Murat C."/>
            <person name="Riley R."/>
            <person name="Ohm R."/>
            <person name="Sun H."/>
            <person name="Tunlid A."/>
            <person name="Henrissat B."/>
            <person name="Grigoriev I.V."/>
            <person name="Hibbett D.S."/>
            <person name="Martin F."/>
        </authorList>
    </citation>
    <scope>NUCLEOTIDE SEQUENCE [LARGE SCALE GENOMIC DNA]</scope>
    <source>
        <strain evidence="8">h7</strain>
    </source>
</reference>